<reference evidence="1 2" key="1">
    <citation type="submission" date="2019-10" db="EMBL/GenBank/DDBJ databases">
        <title>Genome Sequences from Six Type Strain Members of the Archaeal Family Sulfolobaceae: Acidianus ambivalens, Acidianus infernus, Metallosphaera prunae, Stygiolobus azoricus, Sulfolobus metallicus, and Sulfurisphaera ohwakuensis.</title>
        <authorList>
            <person name="Counts J.A."/>
            <person name="Kelly R.M."/>
        </authorList>
    </citation>
    <scope>NUCLEOTIDE SEQUENCE [LARGE SCALE GENOMIC DNA]</scope>
    <source>
        <strain evidence="1 2">FC6</strain>
    </source>
</reference>
<gene>
    <name evidence="1" type="ORF">D1868_06760</name>
</gene>
<name>A0A650CPZ4_9CREN</name>
<dbReference type="RefSeq" id="WP_156006779.1">
    <property type="nucleotide sequence ID" value="NZ_CP045483.1"/>
</dbReference>
<accession>A0A650CPZ4</accession>
<dbReference type="EMBL" id="CP045483">
    <property type="protein sequence ID" value="QGR19722.1"/>
    <property type="molecule type" value="Genomic_DNA"/>
</dbReference>
<dbReference type="AlphaFoldDB" id="A0A650CPZ4"/>
<protein>
    <submittedName>
        <fullName evidence="1">Uncharacterized protein</fullName>
    </submittedName>
</protein>
<sequence length="262" mass="30666">MVKRLSLAEYSAKIPKPGKSDYYVVVLLFRGDETKEFPKLKRHSIIRRYWSKDFLEAVREAIAVKECGNLTVDGKPLPKQDVKVMYYLNPVDFLKLSYLVSTTFIQEKMNIVLASLRKGDLRKAESELLRGDVFSIAFSNVAKAVKKHVIMVDVDTKDKEFLSLLEGVPVRFVIETQHGYHLHVYIEDVKDNETLRKLYSLNEAFSKKDSFKRLFGEKLLDKWEERLIEVKGVNPLEYVPTDEYPVYELERRDVREFVEFRS</sequence>
<dbReference type="OrthoDB" id="38453at2157"/>
<proteinExistence type="predicted"/>
<evidence type="ECO:0000313" key="1">
    <source>
        <dbReference type="EMBL" id="QGR19722.1"/>
    </source>
</evidence>
<dbReference type="KEGG" id="sazo:D1868_06760"/>
<dbReference type="GeneID" id="42798758"/>
<keyword evidence="2" id="KW-1185">Reference proteome</keyword>
<dbReference type="Proteomes" id="UP000423396">
    <property type="component" value="Chromosome"/>
</dbReference>
<organism evidence="1 2">
    <name type="scientific">Stygiolobus azoricus</name>
    <dbReference type="NCBI Taxonomy" id="41675"/>
    <lineage>
        <taxon>Archaea</taxon>
        <taxon>Thermoproteota</taxon>
        <taxon>Thermoprotei</taxon>
        <taxon>Sulfolobales</taxon>
        <taxon>Sulfolobaceae</taxon>
        <taxon>Stygiolobus</taxon>
    </lineage>
</organism>
<evidence type="ECO:0000313" key="2">
    <source>
        <dbReference type="Proteomes" id="UP000423396"/>
    </source>
</evidence>